<reference evidence="1 2" key="1">
    <citation type="submission" date="2019-05" db="EMBL/GenBank/DDBJ databases">
        <authorList>
            <person name="Zhang J.-Y."/>
            <person name="Feg X."/>
            <person name="Du Z.-J."/>
        </authorList>
    </citation>
    <scope>NUCLEOTIDE SEQUENCE [LARGE SCALE GENOMIC DNA]</scope>
    <source>
        <strain evidence="1 2">RZ26</strain>
    </source>
</reference>
<evidence type="ECO:0008006" key="3">
    <source>
        <dbReference type="Google" id="ProtNLM"/>
    </source>
</evidence>
<dbReference type="AlphaFoldDB" id="A0A5S3PN80"/>
<keyword evidence="2" id="KW-1185">Reference proteome</keyword>
<dbReference type="PROSITE" id="PS51257">
    <property type="entry name" value="PROKAR_LIPOPROTEIN"/>
    <property type="match status" value="1"/>
</dbReference>
<comment type="caution">
    <text evidence="1">The sequence shown here is derived from an EMBL/GenBank/DDBJ whole genome shotgun (WGS) entry which is preliminary data.</text>
</comment>
<dbReference type="Proteomes" id="UP000310314">
    <property type="component" value="Unassembled WGS sequence"/>
</dbReference>
<dbReference type="EMBL" id="VATY01000003">
    <property type="protein sequence ID" value="TMM55932.1"/>
    <property type="molecule type" value="Genomic_DNA"/>
</dbReference>
<evidence type="ECO:0000313" key="1">
    <source>
        <dbReference type="EMBL" id="TMM55932.1"/>
    </source>
</evidence>
<dbReference type="RefSeq" id="WP_138658800.1">
    <property type="nucleotide sequence ID" value="NZ_VATY01000003.1"/>
</dbReference>
<gene>
    <name evidence="1" type="ORF">FEE95_14895</name>
</gene>
<name>A0A5S3PN80_9FLAO</name>
<organism evidence="1 2">
    <name type="scientific">Maribacter algarum</name>
    <name type="common">ex Zhang et al. 2020</name>
    <dbReference type="NCBI Taxonomy" id="2578118"/>
    <lineage>
        <taxon>Bacteria</taxon>
        <taxon>Pseudomonadati</taxon>
        <taxon>Bacteroidota</taxon>
        <taxon>Flavobacteriia</taxon>
        <taxon>Flavobacteriales</taxon>
        <taxon>Flavobacteriaceae</taxon>
        <taxon>Maribacter</taxon>
    </lineage>
</organism>
<proteinExistence type="predicted"/>
<protein>
    <recommendedName>
        <fullName evidence="3">Lipocalin-like domain-containing protein</fullName>
    </recommendedName>
</protein>
<sequence length="141" mass="15581">MKTKFLLPFVVVLLFGSSCDDSNDSNDTISEDPLAGVWHLKNVSGGIQGIDLDYDQGDVSWNFMMDESTLEVESNILTDGPKSINQGLLKGIYAVEFDEQQSIRTLVILGAKFRVLEIDEKSTLVIDDGVAADGFVRTFER</sequence>
<accession>A0A5S3PN80</accession>
<dbReference type="OrthoDB" id="1201884at2"/>
<evidence type="ECO:0000313" key="2">
    <source>
        <dbReference type="Proteomes" id="UP000310314"/>
    </source>
</evidence>